<dbReference type="Proteomes" id="UP000664164">
    <property type="component" value="Unassembled WGS sequence"/>
</dbReference>
<keyword evidence="2" id="KW-1185">Reference proteome</keyword>
<evidence type="ECO:0000313" key="1">
    <source>
        <dbReference type="EMBL" id="MBO1269828.1"/>
    </source>
</evidence>
<accession>A0A939HM50</accession>
<evidence type="ECO:0000313" key="2">
    <source>
        <dbReference type="Proteomes" id="UP000664164"/>
    </source>
</evidence>
<comment type="caution">
    <text evidence="1">The sequence shown here is derived from an EMBL/GenBank/DDBJ whole genome shotgun (WGS) entry which is preliminary data.</text>
</comment>
<dbReference type="AlphaFoldDB" id="A0A939HM50"/>
<reference evidence="1" key="1">
    <citation type="submission" date="2021-03" db="EMBL/GenBank/DDBJ databases">
        <title>A new species, PO-11, isolated from a karst cave deposit.</title>
        <authorList>
            <person name="Zhaoxiaoyong W."/>
        </authorList>
    </citation>
    <scope>NUCLEOTIDE SEQUENCE</scope>
    <source>
        <strain evidence="1">PO-11</strain>
    </source>
</reference>
<dbReference type="RefSeq" id="WP_207617752.1">
    <property type="nucleotide sequence ID" value="NZ_JAFNLL010000061.1"/>
</dbReference>
<protein>
    <submittedName>
        <fullName evidence="1">Uncharacterized protein</fullName>
    </submittedName>
</protein>
<name>A0A939HM50_9MICC</name>
<organism evidence="1 2">
    <name type="scientific">Arthrobacter cavernae</name>
    <dbReference type="NCBI Taxonomy" id="2817681"/>
    <lineage>
        <taxon>Bacteria</taxon>
        <taxon>Bacillati</taxon>
        <taxon>Actinomycetota</taxon>
        <taxon>Actinomycetes</taxon>
        <taxon>Micrococcales</taxon>
        <taxon>Micrococcaceae</taxon>
        <taxon>Arthrobacter</taxon>
    </lineage>
</organism>
<sequence length="49" mass="5345">MGHDFILTDEDAVPAGATHAQDMLELSLLTMQRGSTVVDISWEKSPQDS</sequence>
<gene>
    <name evidence="1" type="ORF">J1902_17985</name>
</gene>
<dbReference type="EMBL" id="JAFNLL010000061">
    <property type="protein sequence ID" value="MBO1269828.1"/>
    <property type="molecule type" value="Genomic_DNA"/>
</dbReference>
<proteinExistence type="predicted"/>